<dbReference type="Gene3D" id="3.30.420.10">
    <property type="entry name" value="Ribonuclease H-like superfamily/Ribonuclease H"/>
    <property type="match status" value="1"/>
</dbReference>
<dbReference type="PROSITE" id="PS50158">
    <property type="entry name" value="ZF_CCHC"/>
    <property type="match status" value="1"/>
</dbReference>
<dbReference type="Pfam" id="PF13966">
    <property type="entry name" value="zf-RVT"/>
    <property type="match status" value="1"/>
</dbReference>
<reference evidence="5" key="1">
    <citation type="submission" date="2020-09" db="EMBL/GenBank/DDBJ databases">
        <title>Genome-Enabled Discovery of Anthraquinone Biosynthesis in Senna tora.</title>
        <authorList>
            <person name="Kang S.-H."/>
            <person name="Pandey R.P."/>
            <person name="Lee C.-M."/>
            <person name="Sim J.-S."/>
            <person name="Jeong J.-T."/>
            <person name="Choi B.-S."/>
            <person name="Jung M."/>
            <person name="Ginzburg D."/>
            <person name="Zhao K."/>
            <person name="Won S.Y."/>
            <person name="Oh T.-J."/>
            <person name="Yu Y."/>
            <person name="Kim N.-H."/>
            <person name="Lee O.R."/>
            <person name="Lee T.-H."/>
            <person name="Bashyal P."/>
            <person name="Kim T.-S."/>
            <person name="Lee W.-H."/>
            <person name="Kawkins C."/>
            <person name="Kim C.-K."/>
            <person name="Kim J.S."/>
            <person name="Ahn B.O."/>
            <person name="Rhee S.Y."/>
            <person name="Sohng J.K."/>
        </authorList>
    </citation>
    <scope>NUCLEOTIDE SEQUENCE</scope>
    <source>
        <tissue evidence="5">Leaf</tissue>
    </source>
</reference>
<evidence type="ECO:0000256" key="1">
    <source>
        <dbReference type="PROSITE-ProRule" id="PRU00047"/>
    </source>
</evidence>
<evidence type="ECO:0000259" key="4">
    <source>
        <dbReference type="PROSITE" id="PS50879"/>
    </source>
</evidence>
<dbReference type="GO" id="GO:0003676">
    <property type="term" value="F:nucleic acid binding"/>
    <property type="evidence" value="ECO:0007669"/>
    <property type="project" value="InterPro"/>
</dbReference>
<dbReference type="Gene3D" id="3.60.10.10">
    <property type="entry name" value="Endonuclease/exonuclease/phosphatase"/>
    <property type="match status" value="1"/>
</dbReference>
<keyword evidence="1" id="KW-0479">Metal-binding</keyword>
<accession>A0A834X560</accession>
<feature type="region of interest" description="Disordered" evidence="2">
    <location>
        <begin position="335"/>
        <end position="357"/>
    </location>
</feature>
<evidence type="ECO:0000313" key="5">
    <source>
        <dbReference type="EMBL" id="KAF7837882.1"/>
    </source>
</evidence>
<proteinExistence type="predicted"/>
<keyword evidence="1" id="KW-0862">Zinc</keyword>
<dbReference type="OrthoDB" id="1112214at2759"/>
<keyword evidence="1" id="KW-0863">Zinc-finger</keyword>
<dbReference type="PANTHER" id="PTHR47723:SF19">
    <property type="entry name" value="POLYNUCLEOTIDYL TRANSFERASE, RIBONUCLEASE H-LIKE SUPERFAMILY PROTEIN"/>
    <property type="match status" value="1"/>
</dbReference>
<feature type="region of interest" description="Disordered" evidence="2">
    <location>
        <begin position="307"/>
        <end position="326"/>
    </location>
</feature>
<dbReference type="GO" id="GO:0008270">
    <property type="term" value="F:zinc ion binding"/>
    <property type="evidence" value="ECO:0007669"/>
    <property type="project" value="UniProtKB-KW"/>
</dbReference>
<dbReference type="Pfam" id="PF03372">
    <property type="entry name" value="Exo_endo_phos"/>
    <property type="match status" value="1"/>
</dbReference>
<sequence length="1133" mass="127673">MIATTSAASNKAGAYSWNFMTLKIDPTTSITTRGKFARISVEINLKKKLIPHVVIRGRCYSVEYEGLHLICFHCGKYGHQKGQCSELKRQDTSAGENEHPSTMSDNMVVRQGGQERASVPEKGGRTDPSQGAEKGNDAELGKNEMFGPWMLPKKPNRRRNNVPRKSGVIANQGARVNGMFTKGVNQSRFDVLGDLDSEENHIQPQLEDVNATSRAIVAGTSVSTKGRSEVQLVTKPIGSRPHAVGGQSPSNKQIGVVAGKQAQLGLKSNWGLIKPNTITQVGNHEASRLVKGKQSMMGPFVNPGFALEQESRRVDSGIGPSSVETNRTKNYLYGHTYDPNRTTSQQSGEGHPSKPPDLNIEYMDVSEGRGTGSKTFPGLVRDIKHRHDVDFLALVETKQSGDKATEIVKKLGFDGSEQEEAVGFVGGIWCLWRKDRVSVSIILKHPQFIHLKINKGARLVPHSGAVAGDFNAFLYDHEKCGGSSGGSRPDQGFRDWVDSCAMLDMGFSGNKFTWSRRDVSIRLDRVLVNQSWRLLFPEAGVVHLPRFKSDHHPLWLRIDPSLNSRQRHDRPFRFLAAWVTHESFPNVVKKAWKCGTSWHTGLQDFYEGVKGWNKKEFGNIFANKESLMNKIQSIEGQLARRPNIHLKEARERLWRDYERVQNSAFMAKLGWGLIYNRDTLWTQVLRHKYGCGDDILPRVSMGSNPSRIWRGIAKNWNHVENGLRWRIGDGTNIKFWLDSWVPNCQKLCDLVIGPISESDLMASVQMFLYGGIRRMVTFQLSPVIMLSGGVSEARDSNWKSIWKLHVPQRVRSFMWLLMHEKLLTNVERCRRRIADSTVCDRCGGISEDIIHALRDCNKAKDIWLRLVKPSSWPEFFHLDLRDWISLNLHSNLGVFDLSWKEVFATTCWSMWRRRNEQVFNQRDFSVTDPVFTILQQVRMASEAYRDVLSTSRSFPSRSGCLVRWSHPEEEWLKVNVDGACKSSTTERASCGGVIRDHEGRFLLGFAKNLGYCDVISAELWGIKLGLEVAWEMGARKIVIETDSTYAHQLVLSRVQKLHPCLSLVNAIHQILARQWEVQIVHVLREANRVADFFASCATHESLDLVKFVQPPPDATHLISADANGIGTIRGLAS</sequence>
<comment type="caution">
    <text evidence="5">The sequence shown here is derived from an EMBL/GenBank/DDBJ whole genome shotgun (WGS) entry which is preliminary data.</text>
</comment>
<dbReference type="InterPro" id="IPR053151">
    <property type="entry name" value="RNase_H-like"/>
</dbReference>
<dbReference type="InterPro" id="IPR044730">
    <property type="entry name" value="RNase_H-like_dom_plant"/>
</dbReference>
<feature type="domain" description="CCHC-type" evidence="3">
    <location>
        <begin position="71"/>
        <end position="86"/>
    </location>
</feature>
<organism evidence="5 6">
    <name type="scientific">Senna tora</name>
    <dbReference type="NCBI Taxonomy" id="362788"/>
    <lineage>
        <taxon>Eukaryota</taxon>
        <taxon>Viridiplantae</taxon>
        <taxon>Streptophyta</taxon>
        <taxon>Embryophyta</taxon>
        <taxon>Tracheophyta</taxon>
        <taxon>Spermatophyta</taxon>
        <taxon>Magnoliopsida</taxon>
        <taxon>eudicotyledons</taxon>
        <taxon>Gunneridae</taxon>
        <taxon>Pentapetalae</taxon>
        <taxon>rosids</taxon>
        <taxon>fabids</taxon>
        <taxon>Fabales</taxon>
        <taxon>Fabaceae</taxon>
        <taxon>Caesalpinioideae</taxon>
        <taxon>Cassia clade</taxon>
        <taxon>Senna</taxon>
    </lineage>
</organism>
<keyword evidence="6" id="KW-1185">Reference proteome</keyword>
<dbReference type="SUPFAM" id="SSF53098">
    <property type="entry name" value="Ribonuclease H-like"/>
    <property type="match status" value="1"/>
</dbReference>
<evidence type="ECO:0000313" key="6">
    <source>
        <dbReference type="Proteomes" id="UP000634136"/>
    </source>
</evidence>
<feature type="compositionally biased region" description="Polar residues" evidence="2">
    <location>
        <begin position="339"/>
        <end position="348"/>
    </location>
</feature>
<dbReference type="InterPro" id="IPR005135">
    <property type="entry name" value="Endo/exonuclease/phosphatase"/>
</dbReference>
<dbReference type="EMBL" id="JAAIUW010000003">
    <property type="protein sequence ID" value="KAF7837882.1"/>
    <property type="molecule type" value="Genomic_DNA"/>
</dbReference>
<dbReference type="AlphaFoldDB" id="A0A834X560"/>
<feature type="domain" description="RNase H type-1" evidence="4">
    <location>
        <begin position="968"/>
        <end position="1099"/>
    </location>
</feature>
<dbReference type="InterPro" id="IPR036691">
    <property type="entry name" value="Endo/exonu/phosph_ase_sf"/>
</dbReference>
<feature type="region of interest" description="Disordered" evidence="2">
    <location>
        <begin position="88"/>
        <end position="163"/>
    </location>
</feature>
<dbReference type="InterPro" id="IPR036397">
    <property type="entry name" value="RNaseH_sf"/>
</dbReference>
<protein>
    <submittedName>
        <fullName evidence="5">Ribonuclease H</fullName>
    </submittedName>
</protein>
<gene>
    <name evidence="5" type="ORF">G2W53_006364</name>
</gene>
<name>A0A834X560_9FABA</name>
<dbReference type="InterPro" id="IPR012337">
    <property type="entry name" value="RNaseH-like_sf"/>
</dbReference>
<dbReference type="CDD" id="cd06222">
    <property type="entry name" value="RNase_H_like"/>
    <property type="match status" value="1"/>
</dbReference>
<dbReference type="InterPro" id="IPR001878">
    <property type="entry name" value="Znf_CCHC"/>
</dbReference>
<dbReference type="PANTHER" id="PTHR47723">
    <property type="entry name" value="OS05G0353850 PROTEIN"/>
    <property type="match status" value="1"/>
</dbReference>
<dbReference type="Pfam" id="PF13456">
    <property type="entry name" value="RVT_3"/>
    <property type="match status" value="1"/>
</dbReference>
<dbReference type="Proteomes" id="UP000634136">
    <property type="component" value="Unassembled WGS sequence"/>
</dbReference>
<dbReference type="SUPFAM" id="SSF56219">
    <property type="entry name" value="DNase I-like"/>
    <property type="match status" value="1"/>
</dbReference>
<dbReference type="InterPro" id="IPR002156">
    <property type="entry name" value="RNaseH_domain"/>
</dbReference>
<dbReference type="InterPro" id="IPR026960">
    <property type="entry name" value="RVT-Znf"/>
</dbReference>
<dbReference type="PROSITE" id="PS50879">
    <property type="entry name" value="RNASE_H_1"/>
    <property type="match status" value="1"/>
</dbReference>
<dbReference type="GO" id="GO:0004523">
    <property type="term" value="F:RNA-DNA hybrid ribonuclease activity"/>
    <property type="evidence" value="ECO:0007669"/>
    <property type="project" value="InterPro"/>
</dbReference>
<evidence type="ECO:0000256" key="2">
    <source>
        <dbReference type="SAM" id="MobiDB-lite"/>
    </source>
</evidence>
<evidence type="ECO:0000259" key="3">
    <source>
        <dbReference type="PROSITE" id="PS50158"/>
    </source>
</evidence>
<feature type="compositionally biased region" description="Basic and acidic residues" evidence="2">
    <location>
        <begin position="88"/>
        <end position="99"/>
    </location>
</feature>